<dbReference type="Proteomes" id="UP000499080">
    <property type="component" value="Unassembled WGS sequence"/>
</dbReference>
<name>A0A4Y2SGA9_ARAVE</name>
<keyword evidence="3" id="KW-1185">Reference proteome</keyword>
<dbReference type="AlphaFoldDB" id="A0A4Y2SGA9"/>
<evidence type="ECO:0000313" key="3">
    <source>
        <dbReference type="Proteomes" id="UP000499080"/>
    </source>
</evidence>
<proteinExistence type="predicted"/>
<sequence>MIKIGPKYVKLKTDLQLACQRLKILQAKKMELSQKLQKEIANHLNKDDFYLLSKVFKKDDMDCNLLREQMHFFDLDSKHVYSLPDGLNEEHRFLPNTEIPIRRTNSLDDISRFYRYFHLLQTNKGMLFTWKHYLKILRDQLSNFETLTILNKAMLTFVSNISLDKTGYFTPETGYSSSQESTTPSTTIPKKLFFDNDLERTSTAEDGSSVMSGSNTGAILKSRMLKKICLEMRSLAQNISKFVDVIGHLPENCTECGVAMDIQKYKKQCQHIIEGVGDTVDCSREHKIKGKVIS</sequence>
<evidence type="ECO:0000313" key="2">
    <source>
        <dbReference type="EMBL" id="GBN86921.1"/>
    </source>
</evidence>
<keyword evidence="1" id="KW-0175">Coiled coil</keyword>
<gene>
    <name evidence="2" type="ORF">AVEN_145528_1</name>
</gene>
<evidence type="ECO:0000256" key="1">
    <source>
        <dbReference type="SAM" id="Coils"/>
    </source>
</evidence>
<accession>A0A4Y2SGA9</accession>
<dbReference type="Gene3D" id="1.20.1260.60">
    <property type="entry name" value="Vacuolar protein sorting-associated protein Ist1"/>
    <property type="match status" value="1"/>
</dbReference>
<dbReference type="InterPro" id="IPR042277">
    <property type="entry name" value="IST1-like"/>
</dbReference>
<dbReference type="EMBL" id="BGPR01021540">
    <property type="protein sequence ID" value="GBN86921.1"/>
    <property type="molecule type" value="Genomic_DNA"/>
</dbReference>
<comment type="caution">
    <text evidence="2">The sequence shown here is derived from an EMBL/GenBank/DDBJ whole genome shotgun (WGS) entry which is preliminary data.</text>
</comment>
<protein>
    <submittedName>
        <fullName evidence="2">Uncharacterized protein</fullName>
    </submittedName>
</protein>
<organism evidence="2 3">
    <name type="scientific">Araneus ventricosus</name>
    <name type="common">Orbweaver spider</name>
    <name type="synonym">Epeira ventricosa</name>
    <dbReference type="NCBI Taxonomy" id="182803"/>
    <lineage>
        <taxon>Eukaryota</taxon>
        <taxon>Metazoa</taxon>
        <taxon>Ecdysozoa</taxon>
        <taxon>Arthropoda</taxon>
        <taxon>Chelicerata</taxon>
        <taxon>Arachnida</taxon>
        <taxon>Araneae</taxon>
        <taxon>Araneomorphae</taxon>
        <taxon>Entelegynae</taxon>
        <taxon>Araneoidea</taxon>
        <taxon>Araneidae</taxon>
        <taxon>Araneus</taxon>
    </lineage>
</organism>
<dbReference type="OrthoDB" id="6425016at2759"/>
<feature type="coiled-coil region" evidence="1">
    <location>
        <begin position="15"/>
        <end position="42"/>
    </location>
</feature>
<reference evidence="2 3" key="1">
    <citation type="journal article" date="2019" name="Sci. Rep.">
        <title>Orb-weaving spider Araneus ventricosus genome elucidates the spidroin gene catalogue.</title>
        <authorList>
            <person name="Kono N."/>
            <person name="Nakamura H."/>
            <person name="Ohtoshi R."/>
            <person name="Moran D.A.P."/>
            <person name="Shinohara A."/>
            <person name="Yoshida Y."/>
            <person name="Fujiwara M."/>
            <person name="Mori M."/>
            <person name="Tomita M."/>
            <person name="Arakawa K."/>
        </authorList>
    </citation>
    <scope>NUCLEOTIDE SEQUENCE [LARGE SCALE GENOMIC DNA]</scope>
</reference>